<dbReference type="NCBIfam" id="NF033543">
    <property type="entry name" value="transpos_IS256"/>
    <property type="match status" value="1"/>
</dbReference>
<evidence type="ECO:0000256" key="5">
    <source>
        <dbReference type="ARBA" id="ARBA00023172"/>
    </source>
</evidence>
<keyword evidence="9" id="KW-1185">Reference proteome</keyword>
<reference evidence="8 9" key="1">
    <citation type="submission" date="2020-02" db="EMBL/GenBank/DDBJ databases">
        <title>Whole-genome analyses of novel actinobacteria.</title>
        <authorList>
            <person name="Sahin N."/>
        </authorList>
    </citation>
    <scope>NUCLEOTIDE SEQUENCE [LARGE SCALE GENOMIC DNA]</scope>
    <source>
        <strain evidence="8 9">KC13</strain>
    </source>
</reference>
<dbReference type="GO" id="GO:0004803">
    <property type="term" value="F:transposase activity"/>
    <property type="evidence" value="ECO:0007669"/>
    <property type="project" value="UniProtKB-UniRule"/>
</dbReference>
<keyword evidence="4 6" id="KW-0238">DNA-binding</keyword>
<comment type="similarity">
    <text evidence="2 6">Belongs to the transposase mutator family.</text>
</comment>
<organism evidence="8 9">
    <name type="scientific">Nocardioides turkmenicus</name>
    <dbReference type="NCBI Taxonomy" id="2711220"/>
    <lineage>
        <taxon>Bacteria</taxon>
        <taxon>Bacillati</taxon>
        <taxon>Actinomycetota</taxon>
        <taxon>Actinomycetes</taxon>
        <taxon>Propionibacteriales</taxon>
        <taxon>Nocardioidaceae</taxon>
        <taxon>Nocardioides</taxon>
    </lineage>
</organism>
<sequence>MSRLAEELVESARGHGVQLTGNEGLLTALTQKVLQSALEAEMADHLGRNRYERTGDPAGQAGQGGPEMDRPGRAVNVRNGSYPKRVRTEVGEVTVQVPRDREGSFEPAIVAKRQKRLSGFDEAVISLYAKGMTTGDIANHLAEVYDTEISRGLVSRVTDAVTADLQSWKTRPLERVYPVVLIDAIHLKIREGTVGNRPVYVAVGINLDGFRDVLGMWIGPTGGEGAKQWMNMLSDLRNRGVADVCIVCCDGLKGLPDAIRTTWPDAEVQTCVVHLIRNSLRYTQRRDWKQVAADLKVVYTSPTPEAAVVEFDAFEERWGIKYPALIRLWRNSWEEFVPFLDYQPEVRKLIYTTNGIESLNARFRAAVRRRGSFPDVDAAMKVLFLTIYQREKNRPNPTGRINNWTTILNELTVAYGDRLGPN</sequence>
<evidence type="ECO:0000256" key="7">
    <source>
        <dbReference type="SAM" id="MobiDB-lite"/>
    </source>
</evidence>
<evidence type="ECO:0000256" key="1">
    <source>
        <dbReference type="ARBA" id="ARBA00002190"/>
    </source>
</evidence>
<evidence type="ECO:0000256" key="6">
    <source>
        <dbReference type="RuleBase" id="RU365089"/>
    </source>
</evidence>
<dbReference type="PANTHER" id="PTHR33217">
    <property type="entry name" value="TRANSPOSASE FOR INSERTION SEQUENCE ELEMENT IS1081"/>
    <property type="match status" value="1"/>
</dbReference>
<dbReference type="GO" id="GO:0003677">
    <property type="term" value="F:DNA binding"/>
    <property type="evidence" value="ECO:0007669"/>
    <property type="project" value="UniProtKB-UniRule"/>
</dbReference>
<comment type="function">
    <text evidence="1 6">Required for the transposition of the insertion element.</text>
</comment>
<evidence type="ECO:0000313" key="9">
    <source>
        <dbReference type="Proteomes" id="UP000483261"/>
    </source>
</evidence>
<protein>
    <recommendedName>
        <fullName evidence="6">Mutator family transposase</fullName>
    </recommendedName>
</protein>
<feature type="region of interest" description="Disordered" evidence="7">
    <location>
        <begin position="50"/>
        <end position="78"/>
    </location>
</feature>
<keyword evidence="3 6" id="KW-0815">Transposition</keyword>
<keyword evidence="5 6" id="KW-0233">DNA recombination</keyword>
<gene>
    <name evidence="8" type="ORF">G5C66_22230</name>
</gene>
<name>A0A6M1R5A3_9ACTN</name>
<dbReference type="InterPro" id="IPR001207">
    <property type="entry name" value="Transposase_mutator"/>
</dbReference>
<evidence type="ECO:0000256" key="4">
    <source>
        <dbReference type="ARBA" id="ARBA00023125"/>
    </source>
</evidence>
<evidence type="ECO:0000313" key="8">
    <source>
        <dbReference type="EMBL" id="NGN95444.1"/>
    </source>
</evidence>
<keyword evidence="6" id="KW-0814">Transposable element</keyword>
<dbReference type="PROSITE" id="PS01007">
    <property type="entry name" value="TRANSPOSASE_MUTATOR"/>
    <property type="match status" value="1"/>
</dbReference>
<dbReference type="AlphaFoldDB" id="A0A6M1R5A3"/>
<evidence type="ECO:0000256" key="2">
    <source>
        <dbReference type="ARBA" id="ARBA00010961"/>
    </source>
</evidence>
<dbReference type="Pfam" id="PF00872">
    <property type="entry name" value="Transposase_mut"/>
    <property type="match status" value="1"/>
</dbReference>
<dbReference type="RefSeq" id="WP_165113285.1">
    <property type="nucleotide sequence ID" value="NZ_JAALAA010000024.1"/>
</dbReference>
<dbReference type="EMBL" id="JAALAA010000024">
    <property type="protein sequence ID" value="NGN95444.1"/>
    <property type="molecule type" value="Genomic_DNA"/>
</dbReference>
<dbReference type="PANTHER" id="PTHR33217:SF8">
    <property type="entry name" value="MUTATOR FAMILY TRANSPOSASE"/>
    <property type="match status" value="1"/>
</dbReference>
<comment type="caution">
    <text evidence="8">The sequence shown here is derived from an EMBL/GenBank/DDBJ whole genome shotgun (WGS) entry which is preliminary data.</text>
</comment>
<evidence type="ECO:0000256" key="3">
    <source>
        <dbReference type="ARBA" id="ARBA00022578"/>
    </source>
</evidence>
<accession>A0A6M1R5A3</accession>
<dbReference type="Proteomes" id="UP000483261">
    <property type="component" value="Unassembled WGS sequence"/>
</dbReference>
<proteinExistence type="inferred from homology"/>
<dbReference type="GO" id="GO:0006313">
    <property type="term" value="P:DNA transposition"/>
    <property type="evidence" value="ECO:0007669"/>
    <property type="project" value="UniProtKB-UniRule"/>
</dbReference>